<dbReference type="InterPro" id="IPR036597">
    <property type="entry name" value="Fido-like_dom_sf"/>
</dbReference>
<organism evidence="2 3">
    <name type="scientific">Thiorhodovibrio winogradskyi</name>
    <dbReference type="NCBI Taxonomy" id="77007"/>
    <lineage>
        <taxon>Bacteria</taxon>
        <taxon>Pseudomonadati</taxon>
        <taxon>Pseudomonadota</taxon>
        <taxon>Gammaproteobacteria</taxon>
        <taxon>Chromatiales</taxon>
        <taxon>Chromatiaceae</taxon>
        <taxon>Thiorhodovibrio</taxon>
    </lineage>
</organism>
<dbReference type="PANTHER" id="PTHR13504">
    <property type="entry name" value="FIDO DOMAIN-CONTAINING PROTEIN DDB_G0283145"/>
    <property type="match status" value="1"/>
</dbReference>
<reference evidence="2 3" key="1">
    <citation type="journal article" date="2023" name="Microorganisms">
        <title>Thiorhodovibrio frisius and Trv. litoralis spp. nov., Two Novel Members from a Clade of Fastidious Purple Sulfur Bacteria That Exhibit Unique Red-Shifted Light-Harvesting Capabilities.</title>
        <authorList>
            <person name="Methner A."/>
            <person name="Kuzyk S.B."/>
            <person name="Petersen J."/>
            <person name="Bauer S."/>
            <person name="Brinkmann H."/>
            <person name="Sichau K."/>
            <person name="Wanner G."/>
            <person name="Wolf J."/>
            <person name="Neumann-Schaal M."/>
            <person name="Henke P."/>
            <person name="Tank M."/>
            <person name="Sproer C."/>
            <person name="Bunk B."/>
            <person name="Overmann J."/>
        </authorList>
    </citation>
    <scope>NUCLEOTIDE SEQUENCE [LARGE SCALE GENOMIC DNA]</scope>
    <source>
        <strain evidence="2 3">DSM 6702</strain>
    </source>
</reference>
<feature type="domain" description="Fido" evidence="1">
    <location>
        <begin position="99"/>
        <end position="241"/>
    </location>
</feature>
<dbReference type="InterPro" id="IPR003812">
    <property type="entry name" value="Fido"/>
</dbReference>
<gene>
    <name evidence="2" type="ORF">Thiowin_03521</name>
</gene>
<dbReference type="EMBL" id="CP121472">
    <property type="protein sequence ID" value="WPL18448.1"/>
    <property type="molecule type" value="Genomic_DNA"/>
</dbReference>
<protein>
    <submittedName>
        <fullName evidence="2">Adenosine monophosphate-protein transferase SoFic</fullName>
        <ecNumber evidence="2">2.7.7.-</ecNumber>
    </submittedName>
</protein>
<keyword evidence="2" id="KW-0548">Nucleotidyltransferase</keyword>
<dbReference type="Proteomes" id="UP001432180">
    <property type="component" value="Chromosome"/>
</dbReference>
<dbReference type="PANTHER" id="PTHR13504:SF38">
    <property type="entry name" value="FIDO DOMAIN-CONTAINING PROTEIN"/>
    <property type="match status" value="1"/>
</dbReference>
<name>A0ABZ0SDR9_9GAMM</name>
<dbReference type="Pfam" id="PF02661">
    <property type="entry name" value="Fic"/>
    <property type="match status" value="1"/>
</dbReference>
<dbReference type="RefSeq" id="WP_328984214.1">
    <property type="nucleotide sequence ID" value="NZ_CP121472.1"/>
</dbReference>
<evidence type="ECO:0000259" key="1">
    <source>
        <dbReference type="PROSITE" id="PS51459"/>
    </source>
</evidence>
<dbReference type="EC" id="2.7.7.-" evidence="2"/>
<dbReference type="InterPro" id="IPR049514">
    <property type="entry name" value="Fic-like_C"/>
</dbReference>
<keyword evidence="2" id="KW-0808">Transferase</keyword>
<evidence type="ECO:0000313" key="2">
    <source>
        <dbReference type="EMBL" id="WPL18448.1"/>
    </source>
</evidence>
<proteinExistence type="predicted"/>
<evidence type="ECO:0000313" key="3">
    <source>
        <dbReference type="Proteomes" id="UP001432180"/>
    </source>
</evidence>
<keyword evidence="3" id="KW-1185">Reference proteome</keyword>
<accession>A0ABZ0SDR9</accession>
<dbReference type="Gene3D" id="1.10.3290.10">
    <property type="entry name" value="Fido-like domain"/>
    <property type="match status" value="1"/>
</dbReference>
<dbReference type="SUPFAM" id="SSF140931">
    <property type="entry name" value="Fic-like"/>
    <property type="match status" value="1"/>
</dbReference>
<dbReference type="InterPro" id="IPR040198">
    <property type="entry name" value="Fido_containing"/>
</dbReference>
<sequence length="336" mass="38087">MTYQPPFKITATILSLVEEIGEALGRMQAVELADSRLRLHRINRIKTIQASLEIEGNTLNLDQVTAVLDGKRVLAQPRELQEVRNAFAAYEAMSQWSPDDERDLLTAHGLLMAGLVDELGCYRSGSVGVHGAQGVIHVAPQASRVPGLMGQLLQWLAETDEHPLIVSTVFHYEFEFIHPFQDGNGRMGRLWQSLILSRWRSVFANMPVESLIRDARQDYYAALNACNQVGESTRFVEFMLEIIFRALQSASSTEQESGQVTEQVKRLLSELRGKSRPARALMQALDLKHRPNFFYHYLQPALQQGLVEMTRPDTPRARNQQYRLTELGRSVAESWK</sequence>
<dbReference type="GO" id="GO:0016779">
    <property type="term" value="F:nucleotidyltransferase activity"/>
    <property type="evidence" value="ECO:0007669"/>
    <property type="project" value="UniProtKB-KW"/>
</dbReference>
<dbReference type="Pfam" id="PF21247">
    <property type="entry name" value="Fic-like_C"/>
    <property type="match status" value="1"/>
</dbReference>
<dbReference type="PROSITE" id="PS51459">
    <property type="entry name" value="FIDO"/>
    <property type="match status" value="1"/>
</dbReference>